<dbReference type="InterPro" id="IPR050624">
    <property type="entry name" value="HTH-type_Tx_Regulator"/>
</dbReference>
<dbReference type="GO" id="GO:0003677">
    <property type="term" value="F:DNA binding"/>
    <property type="evidence" value="ECO:0007669"/>
    <property type="project" value="UniProtKB-UniRule"/>
</dbReference>
<evidence type="ECO:0000256" key="3">
    <source>
        <dbReference type="PROSITE-ProRule" id="PRU00335"/>
    </source>
</evidence>
<evidence type="ECO:0000313" key="6">
    <source>
        <dbReference type="Proteomes" id="UP000339690"/>
    </source>
</evidence>
<keyword evidence="1" id="KW-0678">Repressor</keyword>
<evidence type="ECO:0000259" key="4">
    <source>
        <dbReference type="PROSITE" id="PS50977"/>
    </source>
</evidence>
<dbReference type="RefSeq" id="WP_153789963.1">
    <property type="nucleotide sequence ID" value="NZ_CP045915.1"/>
</dbReference>
<feature type="DNA-binding region" description="H-T-H motif" evidence="3">
    <location>
        <begin position="33"/>
        <end position="52"/>
    </location>
</feature>
<keyword evidence="2 3" id="KW-0238">DNA-binding</keyword>
<accession>A0A5Q2TFK7</accession>
<dbReference type="AlphaFoldDB" id="A0A5Q2TFK7"/>
<dbReference type="PANTHER" id="PTHR43479:SF7">
    <property type="entry name" value="TETR-FAMILY TRANSCRIPTIONAL REGULATOR"/>
    <property type="match status" value="1"/>
</dbReference>
<keyword evidence="6" id="KW-1185">Reference proteome</keyword>
<reference evidence="5 6" key="1">
    <citation type="submission" date="2019-11" db="EMBL/GenBank/DDBJ databases">
        <title>Gracilibacillus salitolerans sp. nov., a moderate halophile isolated from a saline soil in northwest China.</title>
        <authorList>
            <person name="Gan L."/>
        </authorList>
    </citation>
    <scope>NUCLEOTIDE SEQUENCE [LARGE SCALE GENOMIC DNA]</scope>
    <source>
        <strain evidence="5 6">SCU50</strain>
    </source>
</reference>
<dbReference type="EMBL" id="CP045915">
    <property type="protein sequence ID" value="QGH32783.1"/>
    <property type="molecule type" value="Genomic_DNA"/>
</dbReference>
<dbReference type="InterPro" id="IPR039532">
    <property type="entry name" value="TetR_C_Firmicutes"/>
</dbReference>
<dbReference type="InterPro" id="IPR009057">
    <property type="entry name" value="Homeodomain-like_sf"/>
</dbReference>
<dbReference type="Proteomes" id="UP000339690">
    <property type="component" value="Chromosome"/>
</dbReference>
<dbReference type="KEGG" id="grc:GI584_01345"/>
<protein>
    <submittedName>
        <fullName evidence="5">TetR family transcriptional regulator</fullName>
    </submittedName>
</protein>
<feature type="domain" description="HTH tetR-type" evidence="4">
    <location>
        <begin position="10"/>
        <end position="70"/>
    </location>
</feature>
<evidence type="ECO:0000313" key="5">
    <source>
        <dbReference type="EMBL" id="QGH32783.1"/>
    </source>
</evidence>
<name>A0A5Q2TFK7_9BACI</name>
<evidence type="ECO:0000256" key="1">
    <source>
        <dbReference type="ARBA" id="ARBA00022491"/>
    </source>
</evidence>
<sequence>MAKKTDLRVKRTRKLINEAFLKFIQEKGFDAMTIQEIADEALINRATFYLHYDDKYDLLEKMSSDVIQELISVINPPFDQADQEVNIERLKGSVTNVYQCIQKHQMFYQVMFGKNGINGFRNNLEEVIRDKFDRHIKEVVKDPTQFQIPKDLLLHFISAAFVAVIQWWLNQEEKPTPEEMANQLSKLITQGPIQTAGFKIE</sequence>
<dbReference type="InterPro" id="IPR001647">
    <property type="entry name" value="HTH_TetR"/>
</dbReference>
<dbReference type="Gene3D" id="1.10.357.10">
    <property type="entry name" value="Tetracycline Repressor, domain 2"/>
    <property type="match status" value="1"/>
</dbReference>
<dbReference type="PANTHER" id="PTHR43479">
    <property type="entry name" value="ACREF/ENVCD OPERON REPRESSOR-RELATED"/>
    <property type="match status" value="1"/>
</dbReference>
<evidence type="ECO:0000256" key="2">
    <source>
        <dbReference type="ARBA" id="ARBA00023125"/>
    </source>
</evidence>
<organism evidence="5 6">
    <name type="scientific">Gracilibacillus salitolerans</name>
    <dbReference type="NCBI Taxonomy" id="2663022"/>
    <lineage>
        <taxon>Bacteria</taxon>
        <taxon>Bacillati</taxon>
        <taxon>Bacillota</taxon>
        <taxon>Bacilli</taxon>
        <taxon>Bacillales</taxon>
        <taxon>Bacillaceae</taxon>
        <taxon>Gracilibacillus</taxon>
    </lineage>
</organism>
<gene>
    <name evidence="5" type="ORF">GI584_01345</name>
</gene>
<proteinExistence type="predicted"/>
<dbReference type="Pfam" id="PF14278">
    <property type="entry name" value="TetR_C_8"/>
    <property type="match status" value="1"/>
</dbReference>
<dbReference type="Pfam" id="PF00440">
    <property type="entry name" value="TetR_N"/>
    <property type="match status" value="1"/>
</dbReference>
<dbReference type="PROSITE" id="PS50977">
    <property type="entry name" value="HTH_TETR_2"/>
    <property type="match status" value="1"/>
</dbReference>
<dbReference type="SUPFAM" id="SSF46689">
    <property type="entry name" value="Homeodomain-like"/>
    <property type="match status" value="1"/>
</dbReference>